<dbReference type="OrthoDB" id="77405at2759"/>
<protein>
    <recommendedName>
        <fullName evidence="2">peptide-methionine (S)-S-oxide reductase</fullName>
        <ecNumber evidence="2">1.8.4.11</ecNumber>
    </recommendedName>
    <alternativeName>
        <fullName evidence="4">Peptide-methionine (S)-S-oxide reductase</fullName>
    </alternativeName>
</protein>
<keyword evidence="3" id="KW-0560">Oxidoreductase</keyword>
<dbReference type="Pfam" id="PF01625">
    <property type="entry name" value="PMSR"/>
    <property type="match status" value="1"/>
</dbReference>
<dbReference type="SUPFAM" id="SSF55068">
    <property type="entry name" value="Peptide methionine sulfoxide reductase"/>
    <property type="match status" value="1"/>
</dbReference>
<reference evidence="7 8" key="1">
    <citation type="submission" date="2014-04" db="EMBL/GenBank/DDBJ databases">
        <title>Evolutionary Origins and Diversification of the Mycorrhizal Mutualists.</title>
        <authorList>
            <consortium name="DOE Joint Genome Institute"/>
            <consortium name="Mycorrhizal Genomics Consortium"/>
            <person name="Kohler A."/>
            <person name="Kuo A."/>
            <person name="Nagy L.G."/>
            <person name="Floudas D."/>
            <person name="Copeland A."/>
            <person name="Barry K.W."/>
            <person name="Cichocki N."/>
            <person name="Veneault-Fourrey C."/>
            <person name="LaButti K."/>
            <person name="Lindquist E.A."/>
            <person name="Lipzen A."/>
            <person name="Lundell T."/>
            <person name="Morin E."/>
            <person name="Murat C."/>
            <person name="Riley R."/>
            <person name="Ohm R."/>
            <person name="Sun H."/>
            <person name="Tunlid A."/>
            <person name="Henrissat B."/>
            <person name="Grigoriev I.V."/>
            <person name="Hibbett D.S."/>
            <person name="Martin F."/>
        </authorList>
    </citation>
    <scope>NUCLEOTIDE SEQUENCE [LARGE SCALE GENOMIC DNA]</scope>
    <source>
        <strain evidence="7 8">MD-312</strain>
    </source>
</reference>
<evidence type="ECO:0000313" key="7">
    <source>
        <dbReference type="EMBL" id="KIJ61741.1"/>
    </source>
</evidence>
<dbReference type="HOGENOM" id="CLU_3068968_0_0_1"/>
<dbReference type="GO" id="GO:0008113">
    <property type="term" value="F:peptide-methionine (S)-S-oxide reductase activity"/>
    <property type="evidence" value="ECO:0007669"/>
    <property type="project" value="UniProtKB-EC"/>
</dbReference>
<organism evidence="7 8">
    <name type="scientific">Hydnomerulius pinastri MD-312</name>
    <dbReference type="NCBI Taxonomy" id="994086"/>
    <lineage>
        <taxon>Eukaryota</taxon>
        <taxon>Fungi</taxon>
        <taxon>Dikarya</taxon>
        <taxon>Basidiomycota</taxon>
        <taxon>Agaricomycotina</taxon>
        <taxon>Agaricomycetes</taxon>
        <taxon>Agaricomycetidae</taxon>
        <taxon>Boletales</taxon>
        <taxon>Boletales incertae sedis</taxon>
        <taxon>Leucogyrophana</taxon>
    </lineage>
</organism>
<dbReference type="EMBL" id="KN839860">
    <property type="protein sequence ID" value="KIJ61741.1"/>
    <property type="molecule type" value="Genomic_DNA"/>
</dbReference>
<evidence type="ECO:0000256" key="5">
    <source>
        <dbReference type="SAM" id="MobiDB-lite"/>
    </source>
</evidence>
<evidence type="ECO:0000313" key="8">
    <source>
        <dbReference type="Proteomes" id="UP000053820"/>
    </source>
</evidence>
<dbReference type="EC" id="1.8.4.11" evidence="2"/>
<sequence length="53" mass="6015">MNRQGADTDTRYRPAIFTHSPDQATIAKARKRRSPSSTFHTQKIVTENLEAGR</sequence>
<evidence type="ECO:0000256" key="1">
    <source>
        <dbReference type="ARBA" id="ARBA00005591"/>
    </source>
</evidence>
<dbReference type="AlphaFoldDB" id="A0A0C9WC41"/>
<feature type="region of interest" description="Disordered" evidence="5">
    <location>
        <begin position="26"/>
        <end position="53"/>
    </location>
</feature>
<dbReference type="Gene3D" id="3.30.1060.10">
    <property type="entry name" value="Peptide methionine sulphoxide reductase MsrA"/>
    <property type="match status" value="1"/>
</dbReference>
<dbReference type="InterPro" id="IPR002569">
    <property type="entry name" value="Met_Sox_Rdtase_MsrA_dom"/>
</dbReference>
<proteinExistence type="inferred from homology"/>
<comment type="similarity">
    <text evidence="1">Belongs to the MsrA Met sulfoxide reductase family.</text>
</comment>
<feature type="compositionally biased region" description="Polar residues" evidence="5">
    <location>
        <begin position="35"/>
        <end position="45"/>
    </location>
</feature>
<evidence type="ECO:0000256" key="2">
    <source>
        <dbReference type="ARBA" id="ARBA00012502"/>
    </source>
</evidence>
<evidence type="ECO:0000256" key="4">
    <source>
        <dbReference type="ARBA" id="ARBA00030643"/>
    </source>
</evidence>
<name>A0A0C9WC41_9AGAM</name>
<dbReference type="Proteomes" id="UP000053820">
    <property type="component" value="Unassembled WGS sequence"/>
</dbReference>
<accession>A0A0C9WC41</accession>
<evidence type="ECO:0000259" key="6">
    <source>
        <dbReference type="Pfam" id="PF01625"/>
    </source>
</evidence>
<evidence type="ECO:0000256" key="3">
    <source>
        <dbReference type="ARBA" id="ARBA00023002"/>
    </source>
</evidence>
<feature type="domain" description="Peptide methionine sulphoxide reductase MsrA" evidence="6">
    <location>
        <begin position="2"/>
        <end position="51"/>
    </location>
</feature>
<dbReference type="InterPro" id="IPR036509">
    <property type="entry name" value="Met_Sox_Rdtase_MsrA_sf"/>
</dbReference>
<keyword evidence="8" id="KW-1185">Reference proteome</keyword>
<gene>
    <name evidence="7" type="ORF">HYDPIDRAFT_115555</name>
</gene>